<feature type="region of interest" description="Disordered" evidence="1">
    <location>
        <begin position="99"/>
        <end position="137"/>
    </location>
</feature>
<dbReference type="AlphaFoldDB" id="A0AAW1SR83"/>
<name>A0AAW1SR83_9CHLO</name>
<comment type="caution">
    <text evidence="2">The sequence shown here is derived from an EMBL/GenBank/DDBJ whole genome shotgun (WGS) entry which is preliminary data.</text>
</comment>
<feature type="non-terminal residue" evidence="2">
    <location>
        <position position="137"/>
    </location>
</feature>
<sequence length="137" mass="14452">MEVVMSFFTIPHRGVEEDVDDIVTSSSGTSNIEDSRSNNFEDLADDKYQGLETSKNFNVLNGSNSGELAEGGDSEAMLGSTIAELAEYSLASSGMNPADLKLSSTGYAPSDPGGSSKLTPMLQEGQKDLKSDTAKSK</sequence>
<protein>
    <submittedName>
        <fullName evidence="2">Uncharacterized protein</fullName>
    </submittedName>
</protein>
<gene>
    <name evidence="2" type="ORF">WJX84_004549</name>
</gene>
<reference evidence="2 3" key="1">
    <citation type="journal article" date="2024" name="Nat. Commun.">
        <title>Phylogenomics reveals the evolutionary origins of lichenization in chlorophyte algae.</title>
        <authorList>
            <person name="Puginier C."/>
            <person name="Libourel C."/>
            <person name="Otte J."/>
            <person name="Skaloud P."/>
            <person name="Haon M."/>
            <person name="Grisel S."/>
            <person name="Petersen M."/>
            <person name="Berrin J.G."/>
            <person name="Delaux P.M."/>
            <person name="Dal Grande F."/>
            <person name="Keller J."/>
        </authorList>
    </citation>
    <scope>NUCLEOTIDE SEQUENCE [LARGE SCALE GENOMIC DNA]</scope>
    <source>
        <strain evidence="2 3">SAG 2523</strain>
    </source>
</reference>
<feature type="region of interest" description="Disordered" evidence="1">
    <location>
        <begin position="22"/>
        <end position="41"/>
    </location>
</feature>
<keyword evidence="3" id="KW-1185">Reference proteome</keyword>
<dbReference type="EMBL" id="JALJOV010001237">
    <property type="protein sequence ID" value="KAK9851550.1"/>
    <property type="molecule type" value="Genomic_DNA"/>
</dbReference>
<organism evidence="2 3">
    <name type="scientific">Apatococcus fuscideae</name>
    <dbReference type="NCBI Taxonomy" id="2026836"/>
    <lineage>
        <taxon>Eukaryota</taxon>
        <taxon>Viridiplantae</taxon>
        <taxon>Chlorophyta</taxon>
        <taxon>core chlorophytes</taxon>
        <taxon>Trebouxiophyceae</taxon>
        <taxon>Chlorellales</taxon>
        <taxon>Chlorellaceae</taxon>
        <taxon>Apatococcus</taxon>
    </lineage>
</organism>
<dbReference type="Proteomes" id="UP001485043">
    <property type="component" value="Unassembled WGS sequence"/>
</dbReference>
<proteinExistence type="predicted"/>
<evidence type="ECO:0000256" key="1">
    <source>
        <dbReference type="SAM" id="MobiDB-lite"/>
    </source>
</evidence>
<evidence type="ECO:0000313" key="2">
    <source>
        <dbReference type="EMBL" id="KAK9851550.1"/>
    </source>
</evidence>
<feature type="compositionally biased region" description="Basic and acidic residues" evidence="1">
    <location>
        <begin position="125"/>
        <end position="137"/>
    </location>
</feature>
<accession>A0AAW1SR83</accession>
<evidence type="ECO:0000313" key="3">
    <source>
        <dbReference type="Proteomes" id="UP001485043"/>
    </source>
</evidence>
<feature type="compositionally biased region" description="Polar residues" evidence="1">
    <location>
        <begin position="23"/>
        <end position="40"/>
    </location>
</feature>